<name>A0ABS8MDW4_9FLAO</name>
<dbReference type="SUPFAM" id="SSF46689">
    <property type="entry name" value="Homeodomain-like"/>
    <property type="match status" value="1"/>
</dbReference>
<sequence length="262" mass="29877">MKESESTMQYHYEINTPEKDVLLLYIHQYIHFSSSSERIVKKNLWPSANASLIFNFKKTKLNNKLSPVVTIVGLHDTIHTIQPDENDIDTIIVHCCPSVFSVFNTTQNSFLTNTIIDAKDVFGESVDSLATALQLTKNTKERQNLLDTFFIGLLNNTTEQISCFAKLAATIQADPEYKITLGTEISYRHLSRMFKQIIGVNIQTYKRLARFELARQLIIKETTPSLTDVGYQSGYYDQAHFAKEFKKLSGLRAKYFGPLCSI</sequence>
<evidence type="ECO:0000313" key="6">
    <source>
        <dbReference type="Proteomes" id="UP001430679"/>
    </source>
</evidence>
<dbReference type="Gene3D" id="1.10.10.60">
    <property type="entry name" value="Homeodomain-like"/>
    <property type="match status" value="1"/>
</dbReference>
<dbReference type="Proteomes" id="UP001430679">
    <property type="component" value="Unassembled WGS sequence"/>
</dbReference>
<dbReference type="PANTHER" id="PTHR46796:SF13">
    <property type="entry name" value="HTH-TYPE TRANSCRIPTIONAL ACTIVATOR RHAS"/>
    <property type="match status" value="1"/>
</dbReference>
<gene>
    <name evidence="5" type="ORF">LNP81_11905</name>
</gene>
<dbReference type="InterPro" id="IPR018060">
    <property type="entry name" value="HTH_AraC"/>
</dbReference>
<keyword evidence="3" id="KW-0804">Transcription</keyword>
<proteinExistence type="predicted"/>
<dbReference type="RefSeq" id="WP_230036076.1">
    <property type="nucleotide sequence ID" value="NZ_JAJJMM010000001.1"/>
</dbReference>
<dbReference type="PROSITE" id="PS01124">
    <property type="entry name" value="HTH_ARAC_FAMILY_2"/>
    <property type="match status" value="1"/>
</dbReference>
<evidence type="ECO:0000256" key="2">
    <source>
        <dbReference type="ARBA" id="ARBA00023125"/>
    </source>
</evidence>
<evidence type="ECO:0000256" key="1">
    <source>
        <dbReference type="ARBA" id="ARBA00023015"/>
    </source>
</evidence>
<dbReference type="PANTHER" id="PTHR46796">
    <property type="entry name" value="HTH-TYPE TRANSCRIPTIONAL ACTIVATOR RHAS-RELATED"/>
    <property type="match status" value="1"/>
</dbReference>
<accession>A0ABS8MDW4</accession>
<dbReference type="EMBL" id="JAJJMM010000001">
    <property type="protein sequence ID" value="MCC9063692.1"/>
    <property type="molecule type" value="Genomic_DNA"/>
</dbReference>
<dbReference type="SMART" id="SM00342">
    <property type="entry name" value="HTH_ARAC"/>
    <property type="match status" value="1"/>
</dbReference>
<evidence type="ECO:0000256" key="3">
    <source>
        <dbReference type="ARBA" id="ARBA00023163"/>
    </source>
</evidence>
<comment type="caution">
    <text evidence="5">The sequence shown here is derived from an EMBL/GenBank/DDBJ whole genome shotgun (WGS) entry which is preliminary data.</text>
</comment>
<dbReference type="InterPro" id="IPR050204">
    <property type="entry name" value="AraC_XylS_family_regulators"/>
</dbReference>
<keyword evidence="1" id="KW-0805">Transcription regulation</keyword>
<keyword evidence="2" id="KW-0238">DNA-binding</keyword>
<evidence type="ECO:0000259" key="4">
    <source>
        <dbReference type="PROSITE" id="PS01124"/>
    </source>
</evidence>
<evidence type="ECO:0000313" key="5">
    <source>
        <dbReference type="EMBL" id="MCC9063692.1"/>
    </source>
</evidence>
<dbReference type="Pfam" id="PF12833">
    <property type="entry name" value="HTH_18"/>
    <property type="match status" value="1"/>
</dbReference>
<protein>
    <submittedName>
        <fullName evidence="5">Helix-turn-helix domain-containing protein</fullName>
    </submittedName>
</protein>
<dbReference type="InterPro" id="IPR009057">
    <property type="entry name" value="Homeodomain-like_sf"/>
</dbReference>
<organism evidence="5 6">
    <name type="scientific">Flavobacterium piscisymbiosum</name>
    <dbReference type="NCBI Taxonomy" id="2893753"/>
    <lineage>
        <taxon>Bacteria</taxon>
        <taxon>Pseudomonadati</taxon>
        <taxon>Bacteroidota</taxon>
        <taxon>Flavobacteriia</taxon>
        <taxon>Flavobacteriales</taxon>
        <taxon>Flavobacteriaceae</taxon>
        <taxon>Flavobacterium</taxon>
    </lineage>
</organism>
<keyword evidence="6" id="KW-1185">Reference proteome</keyword>
<reference evidence="5" key="1">
    <citation type="submission" date="2021-11" db="EMBL/GenBank/DDBJ databases">
        <title>Description of novel Flavobacterium species.</title>
        <authorList>
            <person name="Saticioglu I.B."/>
            <person name="Ay H."/>
            <person name="Altun S."/>
            <person name="Duman M."/>
        </authorList>
    </citation>
    <scope>NUCLEOTIDE SEQUENCE</scope>
    <source>
        <strain evidence="5">F-30</strain>
    </source>
</reference>
<feature type="domain" description="HTH araC/xylS-type" evidence="4">
    <location>
        <begin position="185"/>
        <end position="259"/>
    </location>
</feature>